<protein>
    <recommendedName>
        <fullName evidence="1">BACK domain-containing protein</fullName>
    </recommendedName>
</protein>
<organism evidence="3">
    <name type="scientific">Salpingoeca rosetta (strain ATCC 50818 / BSB-021)</name>
    <dbReference type="NCBI Taxonomy" id="946362"/>
    <lineage>
        <taxon>Eukaryota</taxon>
        <taxon>Choanoflagellata</taxon>
        <taxon>Craspedida</taxon>
        <taxon>Salpingoecidae</taxon>
        <taxon>Salpingoeca</taxon>
    </lineage>
</organism>
<name>F2ULS6_SALR5</name>
<dbReference type="GeneID" id="16070305"/>
<dbReference type="STRING" id="946362.F2ULS6"/>
<dbReference type="Gene3D" id="1.25.40.420">
    <property type="match status" value="1"/>
</dbReference>
<dbReference type="RefSeq" id="XP_004989751.1">
    <property type="nucleotide sequence ID" value="XM_004989694.1"/>
</dbReference>
<dbReference type="Pfam" id="PF00651">
    <property type="entry name" value="BTB"/>
    <property type="match status" value="1"/>
</dbReference>
<dbReference type="OrthoDB" id="45365at2759"/>
<dbReference type="CDD" id="cd18494">
    <property type="entry name" value="BACK_BTBD19"/>
    <property type="match status" value="1"/>
</dbReference>
<evidence type="ECO:0000259" key="1">
    <source>
        <dbReference type="SMART" id="SM00875"/>
    </source>
</evidence>
<evidence type="ECO:0000313" key="2">
    <source>
        <dbReference type="EMBL" id="EGD78075.1"/>
    </source>
</evidence>
<accession>F2ULS6</accession>
<keyword evidence="3" id="KW-1185">Reference proteome</keyword>
<feature type="domain" description="BACK" evidence="1">
    <location>
        <begin position="60"/>
        <end position="164"/>
    </location>
</feature>
<sequence length="206" mass="23016">MCPEHAAVFLTVLEFIYTNRCQLTQNTVVDVLASAIEYGLDGLAQCCSDFIKAHLTVDTACSAMQAAIAYNQTDLRDTCMRFVEDNTRAVFKSRHFVEMSADTFAFILQSDNLQIDEVDVLASVKEWGTVNSVVTDQTMAEVLRGVVDHVRFPLLDAATLQKIEEENDKTSIIPVRLIAKAWKFQATKRSDPTDPHFRPRAGTHTA</sequence>
<dbReference type="PANTHER" id="PTHR46965">
    <property type="entry name" value="BTB/POZ DOMAIN-CONTAINING PROTEIN 19"/>
    <property type="match status" value="1"/>
</dbReference>
<proteinExistence type="predicted"/>
<reference evidence="2" key="1">
    <citation type="submission" date="2009-08" db="EMBL/GenBank/DDBJ databases">
        <title>Annotation of Salpingoeca rosetta.</title>
        <authorList>
            <consortium name="The Broad Institute Genome Sequencing Platform"/>
            <person name="Russ C."/>
            <person name="Cuomo C."/>
            <person name="Burger G."/>
            <person name="Gray M.W."/>
            <person name="Holland P.W.H."/>
            <person name="King N."/>
            <person name="Lang F.B.F."/>
            <person name="Roger A.J."/>
            <person name="Ruiz-Trillo I."/>
            <person name="Young S.K."/>
            <person name="Zeng Q."/>
            <person name="Gargeya S."/>
            <person name="Alvarado L."/>
            <person name="Berlin A."/>
            <person name="Chapman S.B."/>
            <person name="Chen Z."/>
            <person name="Freedman E."/>
            <person name="Gellesch M."/>
            <person name="Goldberg J."/>
            <person name="Griggs A."/>
            <person name="Gujja S."/>
            <person name="Heilman E."/>
            <person name="Heiman D."/>
            <person name="Howarth C."/>
            <person name="Mehta T."/>
            <person name="Neiman D."/>
            <person name="Pearson M."/>
            <person name="Roberts A."/>
            <person name="Saif S."/>
            <person name="Shea T."/>
            <person name="Shenoy N."/>
            <person name="Sisk P."/>
            <person name="Stolte C."/>
            <person name="Sykes S."/>
            <person name="White J."/>
            <person name="Yandava C."/>
            <person name="Haas B."/>
            <person name="Nusbaum C."/>
            <person name="Birren B."/>
        </authorList>
    </citation>
    <scope>NUCLEOTIDE SEQUENCE [LARGE SCALE GENOMIC DNA]</scope>
    <source>
        <strain evidence="2">ATCC 50818</strain>
    </source>
</reference>
<dbReference type="InterPro" id="IPR011705">
    <property type="entry name" value="BACK"/>
</dbReference>
<dbReference type="SUPFAM" id="SSF54695">
    <property type="entry name" value="POZ domain"/>
    <property type="match status" value="1"/>
</dbReference>
<dbReference type="InterPro" id="IPR042846">
    <property type="entry name" value="BTBD19"/>
</dbReference>
<dbReference type="InterPro" id="IPR000210">
    <property type="entry name" value="BTB/POZ_dom"/>
</dbReference>
<dbReference type="Gene3D" id="3.30.710.10">
    <property type="entry name" value="Potassium Channel Kv1.1, Chain A"/>
    <property type="match status" value="1"/>
</dbReference>
<dbReference type="Pfam" id="PF07707">
    <property type="entry name" value="BACK"/>
    <property type="match status" value="1"/>
</dbReference>
<dbReference type="EMBL" id="GL832981">
    <property type="protein sequence ID" value="EGD78075.1"/>
    <property type="molecule type" value="Genomic_DNA"/>
</dbReference>
<dbReference type="Proteomes" id="UP000007799">
    <property type="component" value="Unassembled WGS sequence"/>
</dbReference>
<evidence type="ECO:0000313" key="3">
    <source>
        <dbReference type="Proteomes" id="UP000007799"/>
    </source>
</evidence>
<gene>
    <name evidence="2" type="ORF">PTSG_08954</name>
</gene>
<dbReference type="KEGG" id="sre:PTSG_08954"/>
<dbReference type="InterPro" id="IPR011333">
    <property type="entry name" value="SKP1/BTB/POZ_sf"/>
</dbReference>
<dbReference type="PANTHER" id="PTHR46965:SF1">
    <property type="entry name" value="BTB_POZ DOMAIN-CONTAINING PROTEIN 19"/>
    <property type="match status" value="1"/>
</dbReference>
<dbReference type="eggNOG" id="KOG4350">
    <property type="taxonomic scope" value="Eukaryota"/>
</dbReference>
<dbReference type="OMA" id="CAVFRAM"/>
<dbReference type="AlphaFoldDB" id="F2ULS6"/>
<dbReference type="InParanoid" id="F2ULS6"/>
<dbReference type="SMART" id="SM00875">
    <property type="entry name" value="BACK"/>
    <property type="match status" value="1"/>
</dbReference>